<dbReference type="OrthoDB" id="3037908at2759"/>
<keyword evidence="5" id="KW-0539">Nucleus</keyword>
<organism evidence="8 9">
    <name type="scientific">Geosmithia morbida</name>
    <dbReference type="NCBI Taxonomy" id="1094350"/>
    <lineage>
        <taxon>Eukaryota</taxon>
        <taxon>Fungi</taxon>
        <taxon>Dikarya</taxon>
        <taxon>Ascomycota</taxon>
        <taxon>Pezizomycotina</taxon>
        <taxon>Sordariomycetes</taxon>
        <taxon>Hypocreomycetidae</taxon>
        <taxon>Hypocreales</taxon>
        <taxon>Bionectriaceae</taxon>
        <taxon>Geosmithia</taxon>
    </lineage>
</organism>
<dbReference type="Pfam" id="PF00172">
    <property type="entry name" value="Zn_clus"/>
    <property type="match status" value="1"/>
</dbReference>
<name>A0A9P4YTJ2_9HYPO</name>
<dbReference type="AlphaFoldDB" id="A0A9P4YTJ2"/>
<protein>
    <submittedName>
        <fullName evidence="8">Fungal trans</fullName>
    </submittedName>
</protein>
<evidence type="ECO:0000256" key="5">
    <source>
        <dbReference type="ARBA" id="ARBA00023242"/>
    </source>
</evidence>
<dbReference type="GO" id="GO:0000981">
    <property type="term" value="F:DNA-binding transcription factor activity, RNA polymerase II-specific"/>
    <property type="evidence" value="ECO:0007669"/>
    <property type="project" value="InterPro"/>
</dbReference>
<evidence type="ECO:0000256" key="1">
    <source>
        <dbReference type="ARBA" id="ARBA00004123"/>
    </source>
</evidence>
<keyword evidence="3" id="KW-0805">Transcription regulation</keyword>
<evidence type="ECO:0000256" key="3">
    <source>
        <dbReference type="ARBA" id="ARBA00023015"/>
    </source>
</evidence>
<reference evidence="8" key="1">
    <citation type="submission" date="2020-03" db="EMBL/GenBank/DDBJ databases">
        <title>Site-based positive gene gene selection in Geosmithia morbida across the United States reveals a broad range of putative effectors and factors for local host and environmental adapation.</title>
        <authorList>
            <person name="Onufrak A."/>
            <person name="Murdoch R.W."/>
            <person name="Gazis R."/>
            <person name="Huff M."/>
            <person name="Staton M."/>
            <person name="Klingeman W."/>
            <person name="Hadziabdic D."/>
        </authorList>
    </citation>
    <scope>NUCLEOTIDE SEQUENCE</scope>
    <source>
        <strain evidence="8">1262</strain>
    </source>
</reference>
<dbReference type="GO" id="GO:0006351">
    <property type="term" value="P:DNA-templated transcription"/>
    <property type="evidence" value="ECO:0007669"/>
    <property type="project" value="InterPro"/>
</dbReference>
<dbReference type="PANTHER" id="PTHR47338">
    <property type="entry name" value="ZN(II)2CYS6 TRANSCRIPTION FACTOR (EUROFUNG)-RELATED"/>
    <property type="match status" value="1"/>
</dbReference>
<dbReference type="InterPro" id="IPR050815">
    <property type="entry name" value="TF_fung"/>
</dbReference>
<dbReference type="CDD" id="cd12148">
    <property type="entry name" value="fungal_TF_MHR"/>
    <property type="match status" value="1"/>
</dbReference>
<dbReference type="GO" id="GO:0003677">
    <property type="term" value="F:DNA binding"/>
    <property type="evidence" value="ECO:0007669"/>
    <property type="project" value="InterPro"/>
</dbReference>
<gene>
    <name evidence="8" type="ORF">GMORB2_2753</name>
</gene>
<dbReference type="SMART" id="SM00066">
    <property type="entry name" value="GAL4"/>
    <property type="match status" value="1"/>
</dbReference>
<dbReference type="InterPro" id="IPR007219">
    <property type="entry name" value="XnlR_reg_dom"/>
</dbReference>
<evidence type="ECO:0000256" key="6">
    <source>
        <dbReference type="SAM" id="MobiDB-lite"/>
    </source>
</evidence>
<evidence type="ECO:0000259" key="7">
    <source>
        <dbReference type="PROSITE" id="PS50048"/>
    </source>
</evidence>
<feature type="compositionally biased region" description="Basic and acidic residues" evidence="6">
    <location>
        <begin position="561"/>
        <end position="571"/>
    </location>
</feature>
<sequence length="583" mass="65598">MTGREQQSYAPFSCFECKSRKVKCDRITPICIRCTKDGAECRYPTERRRPVQHQARVSAKPRLRELEIRLHELEDELKRKEGRTPSTDESASGFGLMPTGRFEQLPPQGLVDKLTNLYFSTLWPENPMVHPGRYLTSLYQPPHMRPPMCLQYIIMAGAANVSVEHKSLAEPFYRRSRRYIEADEMGNDGYQVTVAHCQTWVLIGEFEAQNLWFSRASMSTARAVRLSQLLGLHVVDAASEMNRAIPMPVDWCQAEERRRTFWATFLFDRGASITGTWPTLINATRIQTRLPSSNEAFKNGIEEPSLMLDQALNDHSGRPWPIFACRVIAMHLLSECFDVGVTQRMNPNAAVGDELESMLFWNRYESLSSSLEAAFSSLPYNMRCPENAHDANAVSTSMLLHTATISIHFAGGARALTEGKALPDSRRKVTEAAQQIVTTVALATDIDARFRNPFFVFAAYTAATVFHKDYIQFREAQSLQKLTALFDVMISAGMKNPGFPALLVVQLARELETTAVDPLAMSKVRPIIESGDMSQQALTLDGNDSHTVVICPVRHYLDNKDGSLMDERTPNDDEDFNAEANIA</sequence>
<evidence type="ECO:0000313" key="8">
    <source>
        <dbReference type="EMBL" id="KAF4120749.1"/>
    </source>
</evidence>
<dbReference type="GO" id="GO:0008270">
    <property type="term" value="F:zinc ion binding"/>
    <property type="evidence" value="ECO:0007669"/>
    <property type="project" value="InterPro"/>
</dbReference>
<feature type="region of interest" description="Disordered" evidence="6">
    <location>
        <begin position="76"/>
        <end position="98"/>
    </location>
</feature>
<dbReference type="SUPFAM" id="SSF57701">
    <property type="entry name" value="Zn2/Cys6 DNA-binding domain"/>
    <property type="match status" value="1"/>
</dbReference>
<dbReference type="RefSeq" id="XP_035319401.1">
    <property type="nucleotide sequence ID" value="XM_035464731.1"/>
</dbReference>
<dbReference type="EMBL" id="JAANYQ010000015">
    <property type="protein sequence ID" value="KAF4120749.1"/>
    <property type="molecule type" value="Genomic_DNA"/>
</dbReference>
<dbReference type="Gene3D" id="4.10.240.10">
    <property type="entry name" value="Zn(2)-C6 fungal-type DNA-binding domain"/>
    <property type="match status" value="1"/>
</dbReference>
<dbReference type="Proteomes" id="UP000749293">
    <property type="component" value="Unassembled WGS sequence"/>
</dbReference>
<dbReference type="PROSITE" id="PS50048">
    <property type="entry name" value="ZN2_CY6_FUNGAL_2"/>
    <property type="match status" value="1"/>
</dbReference>
<dbReference type="GeneID" id="55968983"/>
<comment type="caution">
    <text evidence="8">The sequence shown here is derived from an EMBL/GenBank/DDBJ whole genome shotgun (WGS) entry which is preliminary data.</text>
</comment>
<accession>A0A9P4YTJ2</accession>
<dbReference type="CDD" id="cd00067">
    <property type="entry name" value="GAL4"/>
    <property type="match status" value="1"/>
</dbReference>
<feature type="domain" description="Zn(2)-C6 fungal-type" evidence="7">
    <location>
        <begin position="13"/>
        <end position="43"/>
    </location>
</feature>
<dbReference type="InterPro" id="IPR036864">
    <property type="entry name" value="Zn2-C6_fun-type_DNA-bd_sf"/>
</dbReference>
<comment type="subcellular location">
    <subcellularLocation>
        <location evidence="1">Nucleus</location>
    </subcellularLocation>
</comment>
<dbReference type="GO" id="GO:0005634">
    <property type="term" value="C:nucleus"/>
    <property type="evidence" value="ECO:0007669"/>
    <property type="project" value="UniProtKB-SubCell"/>
</dbReference>
<evidence type="ECO:0000256" key="4">
    <source>
        <dbReference type="ARBA" id="ARBA00023163"/>
    </source>
</evidence>
<keyword evidence="2" id="KW-0479">Metal-binding</keyword>
<keyword evidence="4" id="KW-0804">Transcription</keyword>
<evidence type="ECO:0000256" key="2">
    <source>
        <dbReference type="ARBA" id="ARBA00022723"/>
    </source>
</evidence>
<dbReference type="InterPro" id="IPR001138">
    <property type="entry name" value="Zn2Cys6_DnaBD"/>
</dbReference>
<dbReference type="SMART" id="SM00906">
    <property type="entry name" value="Fungal_trans"/>
    <property type="match status" value="1"/>
</dbReference>
<dbReference type="PROSITE" id="PS00463">
    <property type="entry name" value="ZN2_CY6_FUNGAL_1"/>
    <property type="match status" value="1"/>
</dbReference>
<dbReference type="PANTHER" id="PTHR47338:SF10">
    <property type="entry name" value="TRANSCRIPTION FACTOR DOMAIN-CONTAINING PROTEIN-RELATED"/>
    <property type="match status" value="1"/>
</dbReference>
<dbReference type="Pfam" id="PF04082">
    <property type="entry name" value="Fungal_trans"/>
    <property type="match status" value="1"/>
</dbReference>
<evidence type="ECO:0000313" key="9">
    <source>
        <dbReference type="Proteomes" id="UP000749293"/>
    </source>
</evidence>
<keyword evidence="9" id="KW-1185">Reference proteome</keyword>
<feature type="region of interest" description="Disordered" evidence="6">
    <location>
        <begin position="561"/>
        <end position="583"/>
    </location>
</feature>
<proteinExistence type="predicted"/>